<comment type="caution">
    <text evidence="3">The sequence shown here is derived from an EMBL/GenBank/DDBJ whole genome shotgun (WGS) entry which is preliminary data.</text>
</comment>
<reference evidence="3 4" key="1">
    <citation type="submission" date="2015-10" db="EMBL/GenBank/DDBJ databases">
        <title>Draft genome sequence of pyrrolomycin-producing Streptomyces vitaminophilus.</title>
        <authorList>
            <person name="Graham D.E."/>
            <person name="Mahan K.M."/>
            <person name="Klingeman D.M."/>
            <person name="Hettich R.L."/>
            <person name="Parry R.J."/>
        </authorList>
    </citation>
    <scope>NUCLEOTIDE SEQUENCE [LARGE SCALE GENOMIC DNA]</scope>
    <source>
        <strain evidence="3 4">ATCC 31673</strain>
    </source>
</reference>
<gene>
    <name evidence="3" type="ORF">AQ490_23270</name>
</gene>
<sequence>MRTRARTTSTALAAVALLAAFLGACGSDDDTATPSTSSTPKAQPKDAPAPATDNGKAELEQAVKDYTAAFFQPDTEKAYGMLSKRCQGERDKSIYAAQLEQAAADYGPQTATTVTVDQLEGNMARVTYEVSLPKFNQAAQPWTREGGAWKYDAC</sequence>
<keyword evidence="4" id="KW-1185">Reference proteome</keyword>
<feature type="region of interest" description="Disordered" evidence="1">
    <location>
        <begin position="29"/>
        <end position="57"/>
    </location>
</feature>
<proteinExistence type="predicted"/>
<dbReference type="AlphaFoldDB" id="A0A0T6LRP4"/>
<keyword evidence="2" id="KW-0732">Signal</keyword>
<evidence type="ECO:0000313" key="4">
    <source>
        <dbReference type="Proteomes" id="UP000050867"/>
    </source>
</evidence>
<feature type="chain" id="PRO_5039604639" evidence="2">
    <location>
        <begin position="27"/>
        <end position="154"/>
    </location>
</feature>
<feature type="compositionally biased region" description="Low complexity" evidence="1">
    <location>
        <begin position="32"/>
        <end position="53"/>
    </location>
</feature>
<dbReference type="STRING" id="76728.AQ490_23270"/>
<protein>
    <submittedName>
        <fullName evidence="3">Uncharacterized protein</fullName>
    </submittedName>
</protein>
<dbReference type="RefSeq" id="WP_058032863.1">
    <property type="nucleotide sequence ID" value="NZ_LLZU01000018.1"/>
</dbReference>
<organism evidence="3 4">
    <name type="scientific">Wenjunlia vitaminophila</name>
    <name type="common">Streptomyces vitaminophilus</name>
    <dbReference type="NCBI Taxonomy" id="76728"/>
    <lineage>
        <taxon>Bacteria</taxon>
        <taxon>Bacillati</taxon>
        <taxon>Actinomycetota</taxon>
        <taxon>Actinomycetes</taxon>
        <taxon>Kitasatosporales</taxon>
        <taxon>Streptomycetaceae</taxon>
        <taxon>Wenjunlia</taxon>
    </lineage>
</organism>
<evidence type="ECO:0000256" key="2">
    <source>
        <dbReference type="SAM" id="SignalP"/>
    </source>
</evidence>
<dbReference type="OrthoDB" id="4329166at2"/>
<evidence type="ECO:0000313" key="3">
    <source>
        <dbReference type="EMBL" id="KRV48794.1"/>
    </source>
</evidence>
<dbReference type="PROSITE" id="PS51257">
    <property type="entry name" value="PROKAR_LIPOPROTEIN"/>
    <property type="match status" value="1"/>
</dbReference>
<feature type="signal peptide" evidence="2">
    <location>
        <begin position="1"/>
        <end position="26"/>
    </location>
</feature>
<evidence type="ECO:0000256" key="1">
    <source>
        <dbReference type="SAM" id="MobiDB-lite"/>
    </source>
</evidence>
<dbReference type="EMBL" id="LLZU01000018">
    <property type="protein sequence ID" value="KRV48794.1"/>
    <property type="molecule type" value="Genomic_DNA"/>
</dbReference>
<dbReference type="Proteomes" id="UP000050867">
    <property type="component" value="Unassembled WGS sequence"/>
</dbReference>
<name>A0A0T6LRP4_WENVI</name>
<accession>A0A0T6LRP4</accession>